<dbReference type="Gene3D" id="3.40.630.30">
    <property type="match status" value="1"/>
</dbReference>
<proteinExistence type="predicted"/>
<dbReference type="AlphaFoldDB" id="A0A8J4H6B5"/>
<organism evidence="4 5">
    <name type="scientific">Xylanibacillus composti</name>
    <dbReference type="NCBI Taxonomy" id="1572762"/>
    <lineage>
        <taxon>Bacteria</taxon>
        <taxon>Bacillati</taxon>
        <taxon>Bacillota</taxon>
        <taxon>Bacilli</taxon>
        <taxon>Bacillales</taxon>
        <taxon>Paenibacillaceae</taxon>
        <taxon>Xylanibacillus</taxon>
    </lineage>
</organism>
<dbReference type="SUPFAM" id="SSF55729">
    <property type="entry name" value="Acyl-CoA N-acyltransferases (Nat)"/>
    <property type="match status" value="1"/>
</dbReference>
<evidence type="ECO:0000259" key="3">
    <source>
        <dbReference type="PROSITE" id="PS51186"/>
    </source>
</evidence>
<accession>A0A8J4H6B5</accession>
<evidence type="ECO:0000313" key="5">
    <source>
        <dbReference type="Proteomes" id="UP000677918"/>
    </source>
</evidence>
<evidence type="ECO:0000256" key="1">
    <source>
        <dbReference type="ARBA" id="ARBA00022679"/>
    </source>
</evidence>
<dbReference type="InterPro" id="IPR050832">
    <property type="entry name" value="Bact_Acetyltransf"/>
</dbReference>
<protein>
    <submittedName>
        <fullName evidence="4">Putative N-acetyltransferase YjcF</fullName>
    </submittedName>
</protein>
<dbReference type="CDD" id="cd04301">
    <property type="entry name" value="NAT_SF"/>
    <property type="match status" value="1"/>
</dbReference>
<reference evidence="4" key="1">
    <citation type="submission" date="2021-04" db="EMBL/GenBank/DDBJ databases">
        <title>Draft genome sequence of Xylanibacillus composti strain K13.</title>
        <authorList>
            <person name="Uke A."/>
            <person name="Chhe C."/>
            <person name="Baramee S."/>
            <person name="Kosugi A."/>
        </authorList>
    </citation>
    <scope>NUCLEOTIDE SEQUENCE</scope>
    <source>
        <strain evidence="4">K13</strain>
    </source>
</reference>
<dbReference type="Proteomes" id="UP000677918">
    <property type="component" value="Unassembled WGS sequence"/>
</dbReference>
<dbReference type="PROSITE" id="PS51186">
    <property type="entry name" value="GNAT"/>
    <property type="match status" value="1"/>
</dbReference>
<keyword evidence="2" id="KW-0012">Acyltransferase</keyword>
<keyword evidence="1" id="KW-0808">Transferase</keyword>
<comment type="caution">
    <text evidence="4">The sequence shown here is derived from an EMBL/GenBank/DDBJ whole genome shotgun (WGS) entry which is preliminary data.</text>
</comment>
<sequence length="151" mass="16793">MKPMLDVQVVRTEEQLAHCLSVRRKVFVEEQGVPEQLETDELDNLSSGARHVLAVHGDQPVGTGRWKRYAADAAKLQRIAVLPDWRGHGFGLAILHALEASALAEGCDRAILDAQVHARRFYEQAGYAAESEDIFDDAGIPHIRMEKRLIG</sequence>
<dbReference type="InterPro" id="IPR000182">
    <property type="entry name" value="GNAT_dom"/>
</dbReference>
<name>A0A8J4H6B5_9BACL</name>
<dbReference type="InterPro" id="IPR016181">
    <property type="entry name" value="Acyl_CoA_acyltransferase"/>
</dbReference>
<evidence type="ECO:0000256" key="2">
    <source>
        <dbReference type="ARBA" id="ARBA00023315"/>
    </source>
</evidence>
<gene>
    <name evidence="4" type="primary">yjcF</name>
    <name evidence="4" type="ORF">XYCOK13_21120</name>
</gene>
<dbReference type="EMBL" id="BOVK01000026">
    <property type="protein sequence ID" value="GIQ69288.1"/>
    <property type="molecule type" value="Genomic_DNA"/>
</dbReference>
<evidence type="ECO:0000313" key="4">
    <source>
        <dbReference type="EMBL" id="GIQ69288.1"/>
    </source>
</evidence>
<keyword evidence="5" id="KW-1185">Reference proteome</keyword>
<feature type="domain" description="N-acetyltransferase" evidence="3">
    <location>
        <begin position="5"/>
        <end position="150"/>
    </location>
</feature>
<dbReference type="Pfam" id="PF13673">
    <property type="entry name" value="Acetyltransf_10"/>
    <property type="match status" value="1"/>
</dbReference>
<dbReference type="PANTHER" id="PTHR43877">
    <property type="entry name" value="AMINOALKYLPHOSPHONATE N-ACETYLTRANSFERASE-RELATED-RELATED"/>
    <property type="match status" value="1"/>
</dbReference>
<dbReference type="GO" id="GO:0016747">
    <property type="term" value="F:acyltransferase activity, transferring groups other than amino-acyl groups"/>
    <property type="evidence" value="ECO:0007669"/>
    <property type="project" value="InterPro"/>
</dbReference>